<evidence type="ECO:0008006" key="3">
    <source>
        <dbReference type="Google" id="ProtNLM"/>
    </source>
</evidence>
<dbReference type="AlphaFoldDB" id="A0A7W5AHN4"/>
<evidence type="ECO:0000313" key="2">
    <source>
        <dbReference type="Proteomes" id="UP000590749"/>
    </source>
</evidence>
<dbReference type="Proteomes" id="UP000590749">
    <property type="component" value="Unassembled WGS sequence"/>
</dbReference>
<accession>A0A7W5AHN4</accession>
<comment type="caution">
    <text evidence="1">The sequence shown here is derived from an EMBL/GenBank/DDBJ whole genome shotgun (WGS) entry which is preliminary data.</text>
</comment>
<dbReference type="EMBL" id="JACHXF010000008">
    <property type="protein sequence ID" value="MBB3096466.1"/>
    <property type="molecule type" value="Genomic_DNA"/>
</dbReference>
<dbReference type="RefSeq" id="WP_183221908.1">
    <property type="nucleotide sequence ID" value="NZ_BMPW01000007.1"/>
</dbReference>
<evidence type="ECO:0000313" key="1">
    <source>
        <dbReference type="EMBL" id="MBB3096466.1"/>
    </source>
</evidence>
<organism evidence="1 2">
    <name type="scientific">Actinoplanes campanulatus</name>
    <dbReference type="NCBI Taxonomy" id="113559"/>
    <lineage>
        <taxon>Bacteria</taxon>
        <taxon>Bacillati</taxon>
        <taxon>Actinomycetota</taxon>
        <taxon>Actinomycetes</taxon>
        <taxon>Micromonosporales</taxon>
        <taxon>Micromonosporaceae</taxon>
        <taxon>Actinoplanes</taxon>
    </lineage>
</organism>
<gene>
    <name evidence="1" type="ORF">FHR83_004136</name>
</gene>
<protein>
    <recommendedName>
        <fullName evidence="3">RepA protein</fullName>
    </recommendedName>
</protein>
<name>A0A7W5AHN4_9ACTN</name>
<proteinExistence type="predicted"/>
<keyword evidence="2" id="KW-1185">Reference proteome</keyword>
<reference evidence="1 2" key="1">
    <citation type="submission" date="2020-08" db="EMBL/GenBank/DDBJ databases">
        <title>Genomic Encyclopedia of Type Strains, Phase III (KMG-III): the genomes of soil and plant-associated and newly described type strains.</title>
        <authorList>
            <person name="Whitman W."/>
        </authorList>
    </citation>
    <scope>NUCLEOTIDE SEQUENCE [LARGE SCALE GENOMIC DNA]</scope>
    <source>
        <strain evidence="1 2">CECT 3287</strain>
    </source>
</reference>
<sequence>MSFSFRHGDVAVHITVEPETGAHGGCRLPGSAGSSGETILYPPLHADLVLPDTDPGDSELHYRPGLGSWRSGLSEGEFARYAGVPYGLLGRHLVMFLCTEAFRCRSRTITFQPHRLYAFLAGLGSLSESTVRGGWFTELEEQLHRTLRHGWVNEGTGGSGFLVSGRSRQTDGFLDSSSECPPVITLEAEFAKSALRWIPLDADTVRTLGRQSCLALDVYIWLTLVGTYLDDARQFPWPSLLARFSAAGEDQAAFRSRFEACLNDIRRVTPLPPVTADTPGIEIRPASSCVGSFHRAWPLPRPVQA</sequence>